<comment type="similarity">
    <text evidence="3">Belongs to the krueppel C2H2-type zinc-finger protein family.</text>
</comment>
<keyword evidence="7" id="KW-0862">Zinc</keyword>
<dbReference type="Gene3D" id="3.30.160.60">
    <property type="entry name" value="Classic Zinc Finger"/>
    <property type="match status" value="9"/>
</dbReference>
<evidence type="ECO:0000256" key="5">
    <source>
        <dbReference type="ARBA" id="ARBA00022737"/>
    </source>
</evidence>
<dbReference type="Pfam" id="PF00096">
    <property type="entry name" value="zf-C2H2"/>
    <property type="match status" value="6"/>
</dbReference>
<feature type="region of interest" description="Disordered" evidence="13">
    <location>
        <begin position="15"/>
        <end position="38"/>
    </location>
</feature>
<evidence type="ECO:0000256" key="3">
    <source>
        <dbReference type="ARBA" id="ARBA00006991"/>
    </source>
</evidence>
<dbReference type="FunFam" id="3.30.160.60:FF:001506">
    <property type="entry name" value="Zinc finger protein"/>
    <property type="match status" value="1"/>
</dbReference>
<dbReference type="RefSeq" id="XP_013865779.1">
    <property type="nucleotide sequence ID" value="XM_014010325.1"/>
</dbReference>
<feature type="compositionally biased region" description="Polar residues" evidence="13">
    <location>
        <begin position="105"/>
        <end position="124"/>
    </location>
</feature>
<evidence type="ECO:0000256" key="8">
    <source>
        <dbReference type="ARBA" id="ARBA00023015"/>
    </source>
</evidence>
<keyword evidence="15" id="KW-1185">Reference proteome</keyword>
<feature type="domain" description="C2H2-type" evidence="14">
    <location>
        <begin position="265"/>
        <end position="292"/>
    </location>
</feature>
<dbReference type="OrthoDB" id="8423638at2759"/>
<sequence>MVLIKVEASEEWISGVDQPDPKHLNLKEEEEGPWTSLEGDKVVKEEIDVTRFSVTAVPFKSEDDEEKPLFSQLHQHQVKDRDLPTCSSAGQKETASDEEDCGGPETTSNPDGNTYKNSCSSSETELSEDYNDNEDLPNPGYRLKNLSVSGQKTKERNKERKNRRAPESGVKTVKKSVRCCECGKQCVNNRSLKRHMSCHLRDQAEPKLFKCNGCDKKFTRKDILNVQMRVHTGDKPFPCEVCEQRFSCKSSLNKQMRVHMGEKPFLCEVCEQRFSQKSYLNKHMRVHTGDKPFLCHLCGQRFSRKSYLSTHMRVHTEDKPFACDVCGQRFRRKSHLNSHMRVHTGDKPFACDVCGQRFRRNSHLNIHMRVHTGDKPFSCKVCGKMFRHKSCLNKHMRVHTGDKPFPCDVCGRRFSQTSHLNSHMRVHTGEKPFPCDVCGLRFRHKAQSPSWGPPPDMMSAPLFSTPRM</sequence>
<dbReference type="GO" id="GO:0008270">
    <property type="term" value="F:zinc ion binding"/>
    <property type="evidence" value="ECO:0007669"/>
    <property type="project" value="UniProtKB-KW"/>
</dbReference>
<evidence type="ECO:0000256" key="1">
    <source>
        <dbReference type="ARBA" id="ARBA00003767"/>
    </source>
</evidence>
<organism evidence="15 16">
    <name type="scientific">Austrofundulus limnaeus</name>
    <name type="common">Annual killifish</name>
    <dbReference type="NCBI Taxonomy" id="52670"/>
    <lineage>
        <taxon>Eukaryota</taxon>
        <taxon>Metazoa</taxon>
        <taxon>Chordata</taxon>
        <taxon>Craniata</taxon>
        <taxon>Vertebrata</taxon>
        <taxon>Euteleostomi</taxon>
        <taxon>Actinopterygii</taxon>
        <taxon>Neopterygii</taxon>
        <taxon>Teleostei</taxon>
        <taxon>Neoteleostei</taxon>
        <taxon>Acanthomorphata</taxon>
        <taxon>Ovalentaria</taxon>
        <taxon>Atherinomorphae</taxon>
        <taxon>Cyprinodontiformes</taxon>
        <taxon>Rivulidae</taxon>
        <taxon>Austrofundulus</taxon>
    </lineage>
</organism>
<dbReference type="PROSITE" id="PS50157">
    <property type="entry name" value="ZINC_FINGER_C2H2_2"/>
    <property type="match status" value="9"/>
</dbReference>
<keyword evidence="10" id="KW-0804">Transcription</keyword>
<dbReference type="PANTHER" id="PTHR16515">
    <property type="entry name" value="PR DOMAIN ZINC FINGER PROTEIN"/>
    <property type="match status" value="1"/>
</dbReference>
<evidence type="ECO:0000256" key="13">
    <source>
        <dbReference type="SAM" id="MobiDB-lite"/>
    </source>
</evidence>
<comment type="function">
    <text evidence="1">May be involved in transcriptional regulation.</text>
</comment>
<evidence type="ECO:0000313" key="15">
    <source>
        <dbReference type="Proteomes" id="UP000192220"/>
    </source>
</evidence>
<dbReference type="FunFam" id="3.30.160.60:FF:000097">
    <property type="entry name" value="Zinc finger protein"/>
    <property type="match status" value="1"/>
</dbReference>
<feature type="domain" description="C2H2-type" evidence="14">
    <location>
        <begin position="321"/>
        <end position="348"/>
    </location>
</feature>
<dbReference type="InterPro" id="IPR036236">
    <property type="entry name" value="Znf_C2H2_sf"/>
</dbReference>
<evidence type="ECO:0000256" key="12">
    <source>
        <dbReference type="PROSITE-ProRule" id="PRU00042"/>
    </source>
</evidence>
<dbReference type="FunFam" id="3.30.160.60:FF:000446">
    <property type="entry name" value="Zinc finger protein"/>
    <property type="match status" value="2"/>
</dbReference>
<accession>A0A2I4BDG9</accession>
<reference evidence="16" key="1">
    <citation type="submission" date="2025-08" db="UniProtKB">
        <authorList>
            <consortium name="RefSeq"/>
        </authorList>
    </citation>
    <scope>IDENTIFICATION</scope>
    <source>
        <strain evidence="16">Quisiro</strain>
        <tissue evidence="16">Liver</tissue>
    </source>
</reference>
<keyword evidence="9" id="KW-0238">DNA-binding</keyword>
<dbReference type="Proteomes" id="UP000192220">
    <property type="component" value="Unplaced"/>
</dbReference>
<keyword evidence="4" id="KW-0479">Metal-binding</keyword>
<feature type="domain" description="C2H2-type" evidence="14">
    <location>
        <begin position="377"/>
        <end position="404"/>
    </location>
</feature>
<evidence type="ECO:0000256" key="9">
    <source>
        <dbReference type="ARBA" id="ARBA00023125"/>
    </source>
</evidence>
<evidence type="ECO:0000259" key="14">
    <source>
        <dbReference type="PROSITE" id="PS50157"/>
    </source>
</evidence>
<evidence type="ECO:0000313" key="16">
    <source>
        <dbReference type="RefSeq" id="XP_013865779.1"/>
    </source>
</evidence>
<evidence type="ECO:0000256" key="7">
    <source>
        <dbReference type="ARBA" id="ARBA00022833"/>
    </source>
</evidence>
<name>A0A2I4BDG9_AUSLI</name>
<keyword evidence="6 12" id="KW-0863">Zinc-finger</keyword>
<dbReference type="FunFam" id="3.30.160.60:FF:002716">
    <property type="entry name" value="Zinc finger protein 212"/>
    <property type="match status" value="1"/>
</dbReference>
<dbReference type="SMART" id="SM00355">
    <property type="entry name" value="ZnF_C2H2"/>
    <property type="match status" value="9"/>
</dbReference>
<proteinExistence type="inferred from homology"/>
<dbReference type="PANTHER" id="PTHR16515:SF49">
    <property type="entry name" value="GASTRULA ZINC FINGER PROTEIN XLCGF49.1-LIKE-RELATED"/>
    <property type="match status" value="1"/>
</dbReference>
<dbReference type="InParanoid" id="A0A2I4BDG9"/>
<evidence type="ECO:0000256" key="11">
    <source>
        <dbReference type="ARBA" id="ARBA00023242"/>
    </source>
</evidence>
<keyword evidence="11" id="KW-0539">Nucleus</keyword>
<feature type="domain" description="C2H2-type" evidence="14">
    <location>
        <begin position="293"/>
        <end position="320"/>
    </location>
</feature>
<dbReference type="FunFam" id="3.30.160.60:FF:000624">
    <property type="entry name" value="zinc finger protein 697"/>
    <property type="match status" value="2"/>
</dbReference>
<dbReference type="InterPro" id="IPR050331">
    <property type="entry name" value="Zinc_finger"/>
</dbReference>
<feature type="compositionally biased region" description="Acidic residues" evidence="13">
    <location>
        <begin position="125"/>
        <end position="135"/>
    </location>
</feature>
<dbReference type="KEGG" id="alim:106518892"/>
<feature type="domain" description="C2H2-type" evidence="14">
    <location>
        <begin position="237"/>
        <end position="264"/>
    </location>
</feature>
<feature type="region of interest" description="Disordered" evidence="13">
    <location>
        <begin position="57"/>
        <end position="170"/>
    </location>
</feature>
<comment type="subcellular location">
    <subcellularLocation>
        <location evidence="2">Nucleus</location>
    </subcellularLocation>
</comment>
<dbReference type="PROSITE" id="PS00028">
    <property type="entry name" value="ZINC_FINGER_C2H2_1"/>
    <property type="match status" value="7"/>
</dbReference>
<protein>
    <submittedName>
        <fullName evidence="16">Gastrula zinc finger protein XlCGF28.1</fullName>
    </submittedName>
</protein>
<dbReference type="AlphaFoldDB" id="A0A2I4BDG9"/>
<keyword evidence="5" id="KW-0677">Repeat</keyword>
<dbReference type="GO" id="GO:0005634">
    <property type="term" value="C:nucleus"/>
    <property type="evidence" value="ECO:0007669"/>
    <property type="project" value="UniProtKB-SubCell"/>
</dbReference>
<dbReference type="GO" id="GO:0003677">
    <property type="term" value="F:DNA binding"/>
    <property type="evidence" value="ECO:0007669"/>
    <property type="project" value="UniProtKB-KW"/>
</dbReference>
<dbReference type="GO" id="GO:0010468">
    <property type="term" value="P:regulation of gene expression"/>
    <property type="evidence" value="ECO:0007669"/>
    <property type="project" value="TreeGrafter"/>
</dbReference>
<keyword evidence="8" id="KW-0805">Transcription regulation</keyword>
<gene>
    <name evidence="16" type="primary">LOC106518892</name>
</gene>
<evidence type="ECO:0000256" key="2">
    <source>
        <dbReference type="ARBA" id="ARBA00004123"/>
    </source>
</evidence>
<dbReference type="InterPro" id="IPR013087">
    <property type="entry name" value="Znf_C2H2_type"/>
</dbReference>
<dbReference type="FunFam" id="3.30.160.60:FF:001573">
    <property type="entry name" value="Zinc finger protein 407"/>
    <property type="match status" value="1"/>
</dbReference>
<feature type="domain" description="C2H2-type" evidence="14">
    <location>
        <begin position="405"/>
        <end position="432"/>
    </location>
</feature>
<feature type="domain" description="C2H2-type" evidence="14">
    <location>
        <begin position="349"/>
        <end position="376"/>
    </location>
</feature>
<feature type="domain" description="C2H2-type" evidence="14">
    <location>
        <begin position="177"/>
        <end position="204"/>
    </location>
</feature>
<evidence type="ECO:0000256" key="4">
    <source>
        <dbReference type="ARBA" id="ARBA00022723"/>
    </source>
</evidence>
<feature type="region of interest" description="Disordered" evidence="13">
    <location>
        <begin position="447"/>
        <end position="468"/>
    </location>
</feature>
<evidence type="ECO:0000256" key="10">
    <source>
        <dbReference type="ARBA" id="ARBA00023163"/>
    </source>
</evidence>
<dbReference type="GeneID" id="106518892"/>
<feature type="domain" description="C2H2-type" evidence="14">
    <location>
        <begin position="209"/>
        <end position="236"/>
    </location>
</feature>
<evidence type="ECO:0000256" key="6">
    <source>
        <dbReference type="ARBA" id="ARBA00022771"/>
    </source>
</evidence>
<dbReference type="SUPFAM" id="SSF57667">
    <property type="entry name" value="beta-beta-alpha zinc fingers"/>
    <property type="match status" value="5"/>
</dbReference>
<dbReference type="FunFam" id="3.30.160.60:FF:001963">
    <property type="entry name" value="Replication initiator 1"/>
    <property type="match status" value="1"/>
</dbReference>